<dbReference type="EMBL" id="NEFY01000015">
    <property type="protein sequence ID" value="OZC35133.1"/>
    <property type="molecule type" value="Genomic_DNA"/>
</dbReference>
<keyword evidence="2" id="KW-1185">Reference proteome</keyword>
<proteinExistence type="predicted"/>
<dbReference type="AlphaFoldDB" id="A0A7Z1DSL6"/>
<gene>
    <name evidence="1" type="ORF">B9Q17_06435</name>
</gene>
<evidence type="ECO:0000313" key="2">
    <source>
        <dbReference type="Proteomes" id="UP000216984"/>
    </source>
</evidence>
<protein>
    <submittedName>
        <fullName evidence="1">Uncharacterized protein</fullName>
    </submittedName>
</protein>
<comment type="caution">
    <text evidence="1">The sequence shown here is derived from an EMBL/GenBank/DDBJ whole genome shotgun (WGS) entry which is preliminary data.</text>
</comment>
<name>A0A7Z1DSL6_9GAMM</name>
<accession>A0A7Z1DSL6</accession>
<reference evidence="1 2" key="1">
    <citation type="submission" date="2017-06" db="EMBL/GenBank/DDBJ databases">
        <title>Draft genome sequence of the halophilic bacterium Marinobacter vinifirmus FB1.</title>
        <authorList>
            <person name="Stepanov V.G."/>
            <person name="Roberts D.J."/>
            <person name="Fox G.E."/>
        </authorList>
    </citation>
    <scope>NUCLEOTIDE SEQUENCE [LARGE SCALE GENOMIC DNA]</scope>
    <source>
        <strain evidence="1 2">FB1</strain>
    </source>
</reference>
<evidence type="ECO:0000313" key="1">
    <source>
        <dbReference type="EMBL" id="OZC35133.1"/>
    </source>
</evidence>
<organism evidence="1 2">
    <name type="scientific">Marinobacter vinifirmus</name>
    <dbReference type="NCBI Taxonomy" id="355591"/>
    <lineage>
        <taxon>Bacteria</taxon>
        <taxon>Pseudomonadati</taxon>
        <taxon>Pseudomonadota</taxon>
        <taxon>Gammaproteobacteria</taxon>
        <taxon>Pseudomonadales</taxon>
        <taxon>Marinobacteraceae</taxon>
        <taxon>Marinobacter</taxon>
    </lineage>
</organism>
<sequence>MARTHDAQSTLRALNTHAEAILEAHLSQGNRIPVTDDNVGMLETLEHHRLIWRLAEDEDPQLKKVLAHFLDHITESDRRRKASEHVDQLWNELNQLFAEYREAKRLAAFEDKERVEGTIKEVLSEIIEDIRMATVTFSAYITSGFSYITDIELRIRKNEEVIDQAHRLSNLFDSFKIRELEDQAGNDPFLKRLLLKHLPATLEEGRRNLSYALNQLRILLVRMREDQRLSKLIGGFESHYANNRGFEPSIDDLDLAYCPPVLNTVAPFRIVSYGDIYDPADDQDLIEIARWARPLDSQVNEPHADAKAVSSVEFDVDGATEQEEVDPVDELVEQLLQHLLDGDIGGCEIRALEVLAHSDLDLDAATWLHTLESELDALAPNDYDLIEVDYQSEPDPLYPDNLYILDMTLRRRSDSRL</sequence>
<dbReference type="Proteomes" id="UP000216984">
    <property type="component" value="Unassembled WGS sequence"/>
</dbReference>
<dbReference type="RefSeq" id="WP_094625774.1">
    <property type="nucleotide sequence ID" value="NZ_NEFY01000015.1"/>
</dbReference>